<dbReference type="SUPFAM" id="SSF53649">
    <property type="entry name" value="Alkaline phosphatase-like"/>
    <property type="match status" value="1"/>
</dbReference>
<name>A0A7Y3Z521_9VIBR</name>
<dbReference type="GO" id="GO:0016740">
    <property type="term" value="F:transferase activity"/>
    <property type="evidence" value="ECO:0007669"/>
    <property type="project" value="UniProtKB-KW"/>
</dbReference>
<gene>
    <name evidence="8" type="ORF">F0262_01075</name>
</gene>
<evidence type="ECO:0000256" key="2">
    <source>
        <dbReference type="ARBA" id="ARBA00022475"/>
    </source>
</evidence>
<evidence type="ECO:0000256" key="1">
    <source>
        <dbReference type="ARBA" id="ARBA00004651"/>
    </source>
</evidence>
<accession>A0A7Y3Z521</accession>
<dbReference type="Proteomes" id="UP000572072">
    <property type="component" value="Unassembled WGS sequence"/>
</dbReference>
<dbReference type="EMBL" id="VTYN01000001">
    <property type="protein sequence ID" value="NOH46656.1"/>
    <property type="molecule type" value="Genomic_DNA"/>
</dbReference>
<keyword evidence="3 6" id="KW-0812">Transmembrane</keyword>
<dbReference type="PANTHER" id="PTHR47371:SF3">
    <property type="entry name" value="PHOSPHOGLYCEROL TRANSFERASE I"/>
    <property type="match status" value="1"/>
</dbReference>
<feature type="domain" description="Sulfatase N-terminal" evidence="7">
    <location>
        <begin position="281"/>
        <end position="572"/>
    </location>
</feature>
<dbReference type="InterPro" id="IPR017850">
    <property type="entry name" value="Alkaline_phosphatase_core_sf"/>
</dbReference>
<dbReference type="InterPro" id="IPR050448">
    <property type="entry name" value="OpgB/LTA_synthase_biosynth"/>
</dbReference>
<comment type="subcellular location">
    <subcellularLocation>
        <location evidence="1">Cell membrane</location>
        <topology evidence="1">Multi-pass membrane protein</topology>
    </subcellularLocation>
</comment>
<comment type="caution">
    <text evidence="8">The sequence shown here is derived from an EMBL/GenBank/DDBJ whole genome shotgun (WGS) entry which is preliminary data.</text>
</comment>
<keyword evidence="5 6" id="KW-0472">Membrane</keyword>
<dbReference type="Pfam" id="PF00884">
    <property type="entry name" value="Sulfatase"/>
    <property type="match status" value="1"/>
</dbReference>
<keyword evidence="4 6" id="KW-1133">Transmembrane helix</keyword>
<protein>
    <submittedName>
        <fullName evidence="8">Sulfatase-like hydrolase/transferase</fullName>
    </submittedName>
</protein>
<evidence type="ECO:0000256" key="5">
    <source>
        <dbReference type="ARBA" id="ARBA00023136"/>
    </source>
</evidence>
<dbReference type="AlphaFoldDB" id="A0A7Y3Z521"/>
<evidence type="ECO:0000313" key="9">
    <source>
        <dbReference type="Proteomes" id="UP000572072"/>
    </source>
</evidence>
<sequence length="658" mass="73862">MSFQHNYRTLVKLIFASIFSAVVFLSLCRMVFFLAVEGYSLISIASDDIWRMFWVGGRFDLKVVAIAFAPLFLSGLICASSSRKFGIVKAVIPSYTASVFFLLCIFSIGNYYYYVTYGDHFDLFAFGLFDDDTAAVLSSVWADYPILISLLFSLGIAYLSYKYASYGVKCSEKWKWPRHHAGLITVSVVVVIFCYVAGARGSLGSLPLKRYHASVSQHKILNVLSPNAFMALDWARSDYTEQFNFKPVPEAVVKQQMIKVLGKDNPQYQTPQNDYLAENPPHVVMALMEGMGNNVLIEDDPHKNDLLGALRPHFEQDYVYKRFLAGTSATIDSIVMMLFHSNVATLSHSMAQKTSLPSSAVMPYKAAGYDVVFIYGGNSMWRNLANYLPKQGFDRVFDENSIIKAFPEAESYQSTWGIPDEYTFKFARKILDEASKPTFVYIMTVTNHSPFMVPDNYAAKPITVSARISNLLGPLSDEAEAMLHTYQYSNNALGEFIQGVKTSPLAVKTLIGASGDHRMRYLATDKSEEYGLTYGVPFYLYVPDVIKQQSDIVYDEQRIGSHRDILPTLYHHSLSDSSYVSLGGENMLSSKPTANIGYNKLRTITSIGAFNNKEGALVYPWSTALYSSAQGLEGLDTVWGVEYNKLQDYYLRSQLQAY</sequence>
<keyword evidence="8" id="KW-0808">Transferase</keyword>
<dbReference type="Gene3D" id="3.40.720.10">
    <property type="entry name" value="Alkaline Phosphatase, subunit A"/>
    <property type="match status" value="1"/>
</dbReference>
<keyword evidence="8" id="KW-0378">Hydrolase</keyword>
<dbReference type="InterPro" id="IPR000917">
    <property type="entry name" value="Sulfatase_N"/>
</dbReference>
<reference evidence="8 9" key="1">
    <citation type="submission" date="2019-08" db="EMBL/GenBank/DDBJ databases">
        <title>Draft genome sequencing and comparative genomics of hatchery-associated Vibrios.</title>
        <authorList>
            <person name="Kehlet-Delgado H."/>
            <person name="Mueller R.S."/>
        </authorList>
    </citation>
    <scope>NUCLEOTIDE SEQUENCE [LARGE SCALE GENOMIC DNA]</scope>
    <source>
        <strain evidence="8 9">00-78-3</strain>
    </source>
</reference>
<feature type="transmembrane region" description="Helical" evidence="6">
    <location>
        <begin position="180"/>
        <end position="198"/>
    </location>
</feature>
<dbReference type="CDD" id="cd16015">
    <property type="entry name" value="LTA_synthase"/>
    <property type="match status" value="1"/>
</dbReference>
<evidence type="ECO:0000256" key="6">
    <source>
        <dbReference type="SAM" id="Phobius"/>
    </source>
</evidence>
<evidence type="ECO:0000256" key="4">
    <source>
        <dbReference type="ARBA" id="ARBA00022989"/>
    </source>
</evidence>
<proteinExistence type="predicted"/>
<dbReference type="RefSeq" id="WP_171356816.1">
    <property type="nucleotide sequence ID" value="NZ_JBEWWM010000011.1"/>
</dbReference>
<organism evidence="8 9">
    <name type="scientific">Vibrio rotiferianus</name>
    <dbReference type="NCBI Taxonomy" id="190895"/>
    <lineage>
        <taxon>Bacteria</taxon>
        <taxon>Pseudomonadati</taxon>
        <taxon>Pseudomonadota</taxon>
        <taxon>Gammaproteobacteria</taxon>
        <taxon>Vibrionales</taxon>
        <taxon>Vibrionaceae</taxon>
        <taxon>Vibrio</taxon>
    </lineage>
</organism>
<evidence type="ECO:0000313" key="8">
    <source>
        <dbReference type="EMBL" id="NOH46656.1"/>
    </source>
</evidence>
<feature type="transmembrane region" description="Helical" evidence="6">
    <location>
        <begin position="91"/>
        <end position="114"/>
    </location>
</feature>
<keyword evidence="2" id="KW-1003">Cell membrane</keyword>
<dbReference type="GO" id="GO:0005886">
    <property type="term" value="C:plasma membrane"/>
    <property type="evidence" value="ECO:0007669"/>
    <property type="project" value="UniProtKB-SubCell"/>
</dbReference>
<feature type="transmembrane region" description="Helical" evidence="6">
    <location>
        <begin position="134"/>
        <end position="159"/>
    </location>
</feature>
<feature type="transmembrane region" description="Helical" evidence="6">
    <location>
        <begin position="12"/>
        <end position="36"/>
    </location>
</feature>
<evidence type="ECO:0000256" key="3">
    <source>
        <dbReference type="ARBA" id="ARBA00022692"/>
    </source>
</evidence>
<dbReference type="PANTHER" id="PTHR47371">
    <property type="entry name" value="LIPOTEICHOIC ACID SYNTHASE"/>
    <property type="match status" value="1"/>
</dbReference>
<evidence type="ECO:0000259" key="7">
    <source>
        <dbReference type="Pfam" id="PF00884"/>
    </source>
</evidence>
<feature type="transmembrane region" description="Helical" evidence="6">
    <location>
        <begin position="61"/>
        <end position="79"/>
    </location>
</feature>
<dbReference type="GO" id="GO:0016787">
    <property type="term" value="F:hydrolase activity"/>
    <property type="evidence" value="ECO:0007669"/>
    <property type="project" value="UniProtKB-KW"/>
</dbReference>